<keyword evidence="3" id="KW-1185">Reference proteome</keyword>
<reference evidence="2 3" key="1">
    <citation type="journal article" date="2015" name="Genome Biol.">
        <title>Comparative genomics of Steinernema reveals deeply conserved gene regulatory networks.</title>
        <authorList>
            <person name="Dillman A.R."/>
            <person name="Macchietto M."/>
            <person name="Porter C.F."/>
            <person name="Rogers A."/>
            <person name="Williams B."/>
            <person name="Antoshechkin I."/>
            <person name="Lee M.M."/>
            <person name="Goodwin Z."/>
            <person name="Lu X."/>
            <person name="Lewis E.E."/>
            <person name="Goodrich-Blair H."/>
            <person name="Stock S.P."/>
            <person name="Adams B.J."/>
            <person name="Sternberg P.W."/>
            <person name="Mortazavi A."/>
        </authorList>
    </citation>
    <scope>NUCLEOTIDE SEQUENCE [LARGE SCALE GENOMIC DNA]</scope>
    <source>
        <strain evidence="2 3">ALL</strain>
    </source>
</reference>
<gene>
    <name evidence="2" type="ORF">L596_023089</name>
</gene>
<evidence type="ECO:0000313" key="3">
    <source>
        <dbReference type="Proteomes" id="UP000298663"/>
    </source>
</evidence>
<feature type="region of interest" description="Disordered" evidence="1">
    <location>
        <begin position="1"/>
        <end position="41"/>
    </location>
</feature>
<name>A0A4V5ZZA4_STECR</name>
<evidence type="ECO:0000256" key="1">
    <source>
        <dbReference type="SAM" id="MobiDB-lite"/>
    </source>
</evidence>
<protein>
    <submittedName>
        <fullName evidence="2">Uncharacterized protein</fullName>
    </submittedName>
</protein>
<feature type="compositionally biased region" description="Polar residues" evidence="1">
    <location>
        <begin position="1"/>
        <end position="13"/>
    </location>
</feature>
<reference evidence="2 3" key="2">
    <citation type="journal article" date="2019" name="G3 (Bethesda)">
        <title>Hybrid Assembly of the Genome of the Entomopathogenic Nematode Steinernema carpocapsae Identifies the X-Chromosome.</title>
        <authorList>
            <person name="Serra L."/>
            <person name="Macchietto M."/>
            <person name="Macias-Munoz A."/>
            <person name="McGill C.J."/>
            <person name="Rodriguez I.M."/>
            <person name="Rodriguez B."/>
            <person name="Murad R."/>
            <person name="Mortazavi A."/>
        </authorList>
    </citation>
    <scope>NUCLEOTIDE SEQUENCE [LARGE SCALE GENOMIC DNA]</scope>
    <source>
        <strain evidence="2 3">ALL</strain>
    </source>
</reference>
<proteinExistence type="predicted"/>
<comment type="caution">
    <text evidence="2">The sequence shown here is derived from an EMBL/GenBank/DDBJ whole genome shotgun (WGS) entry which is preliminary data.</text>
</comment>
<evidence type="ECO:0000313" key="2">
    <source>
        <dbReference type="EMBL" id="TKR66855.1"/>
    </source>
</evidence>
<dbReference type="EMBL" id="AZBU02000008">
    <property type="protein sequence ID" value="TKR66855.1"/>
    <property type="molecule type" value="Genomic_DNA"/>
</dbReference>
<dbReference type="AlphaFoldDB" id="A0A4V5ZZA4"/>
<accession>A0A4V5ZZA4</accession>
<dbReference type="Proteomes" id="UP000298663">
    <property type="component" value="Unassembled WGS sequence"/>
</dbReference>
<feature type="compositionally biased region" description="Polar residues" evidence="1">
    <location>
        <begin position="30"/>
        <end position="41"/>
    </location>
</feature>
<organism evidence="2 3">
    <name type="scientific">Steinernema carpocapsae</name>
    <name type="common">Entomopathogenic nematode</name>
    <dbReference type="NCBI Taxonomy" id="34508"/>
    <lineage>
        <taxon>Eukaryota</taxon>
        <taxon>Metazoa</taxon>
        <taxon>Ecdysozoa</taxon>
        <taxon>Nematoda</taxon>
        <taxon>Chromadorea</taxon>
        <taxon>Rhabditida</taxon>
        <taxon>Tylenchina</taxon>
        <taxon>Panagrolaimomorpha</taxon>
        <taxon>Strongyloidoidea</taxon>
        <taxon>Steinernematidae</taxon>
        <taxon>Steinernema</taxon>
    </lineage>
</organism>
<sequence>MTTKWIQRSPTVDPSSLPPRRSSRRDMKLRSNSSSPNSNGDVFTLCGRLRNQIPKAFTTVFSPAVVVYTASVPRHPARSLTPLSLDFVGLWTGLWCRNP</sequence>